<dbReference type="RefSeq" id="XP_008085001.1">
    <property type="nucleotide sequence ID" value="XM_008086810.1"/>
</dbReference>
<name>S3CM95_GLAL2</name>
<dbReference type="KEGG" id="glz:GLAREA_04433"/>
<gene>
    <name evidence="2" type="ORF">GLAREA_04433</name>
</gene>
<feature type="compositionally biased region" description="Polar residues" evidence="1">
    <location>
        <begin position="239"/>
        <end position="261"/>
    </location>
</feature>
<feature type="compositionally biased region" description="Basic and acidic residues" evidence="1">
    <location>
        <begin position="220"/>
        <end position="235"/>
    </location>
</feature>
<dbReference type="AlphaFoldDB" id="S3CM95"/>
<feature type="compositionally biased region" description="Polar residues" evidence="1">
    <location>
        <begin position="54"/>
        <end position="64"/>
    </location>
</feature>
<feature type="compositionally biased region" description="Polar residues" evidence="1">
    <location>
        <begin position="210"/>
        <end position="219"/>
    </location>
</feature>
<dbReference type="GeneID" id="19463488"/>
<feature type="region of interest" description="Disordered" evidence="1">
    <location>
        <begin position="167"/>
        <end position="354"/>
    </location>
</feature>
<accession>S3CM95</accession>
<protein>
    <submittedName>
        <fullName evidence="2">Uncharacterized protein</fullName>
    </submittedName>
</protein>
<dbReference type="HOGENOM" id="CLU_606978_0_0_1"/>
<keyword evidence="3" id="KW-1185">Reference proteome</keyword>
<feature type="compositionally biased region" description="Polar residues" evidence="1">
    <location>
        <begin position="329"/>
        <end position="347"/>
    </location>
</feature>
<feature type="compositionally biased region" description="Polar residues" evidence="1">
    <location>
        <begin position="285"/>
        <end position="306"/>
    </location>
</feature>
<feature type="compositionally biased region" description="Polar residues" evidence="1">
    <location>
        <begin position="1"/>
        <end position="12"/>
    </location>
</feature>
<dbReference type="EMBL" id="KE145369">
    <property type="protein sequence ID" value="EPE27642.1"/>
    <property type="molecule type" value="Genomic_DNA"/>
</dbReference>
<feature type="compositionally biased region" description="Basic and acidic residues" evidence="1">
    <location>
        <begin position="37"/>
        <end position="52"/>
    </location>
</feature>
<reference evidence="2 3" key="1">
    <citation type="journal article" date="2013" name="BMC Genomics">
        <title>Genomics-driven discovery of the pneumocandin biosynthetic gene cluster in the fungus Glarea lozoyensis.</title>
        <authorList>
            <person name="Chen L."/>
            <person name="Yue Q."/>
            <person name="Zhang X."/>
            <person name="Xiang M."/>
            <person name="Wang C."/>
            <person name="Li S."/>
            <person name="Che Y."/>
            <person name="Ortiz-Lopez F.J."/>
            <person name="Bills G.F."/>
            <person name="Liu X."/>
            <person name="An Z."/>
        </authorList>
    </citation>
    <scope>NUCLEOTIDE SEQUENCE [LARGE SCALE GENOMIC DNA]</scope>
    <source>
        <strain evidence="3">ATCC 20868 / MF5171</strain>
    </source>
</reference>
<sequence length="451" mass="49917">MGQSFSKQSRVQGDQESKQKSLDAGWAASVLASERYQTGKDGRQDQSIERTMCEASSINNSNAKLESDDTDWDDIGVSHRAVTFAMPDMKERLNDSVREFLHGKNPSTASPRDESERTDISIATQRAAGPGNLGEKLRKIEESSAFKDLEDNSKNAWQSLHRVPITSEVLSNSQHPSKYPPLPEPLFPEFDVTQLSTTSPNNERKECQKKSVSFGQMRSVTEEELKTKKDSKNDPPKPTSVQDTKNSVEVPSNSKAASSITPKHEKMLAKKKGKNRSKVPPMPTPSQDTKNATEAVSSSKAASSITPKHEKTSAKENGKNSNKDPPKPTSSQDTKNATEAVSSSKAARSSIPEHEQTLAEMEQYLDDDNSIFYNAMVIMNGTIKAQQKKLEEQEQALENLRTQMNCGGLKMLKGLMYVHEGLRELEKLEEFVFKCECGKECGKLKGWGGPE</sequence>
<evidence type="ECO:0000313" key="3">
    <source>
        <dbReference type="Proteomes" id="UP000016922"/>
    </source>
</evidence>
<feature type="region of interest" description="Disordered" evidence="1">
    <location>
        <begin position="1"/>
        <end position="72"/>
    </location>
</feature>
<feature type="compositionally biased region" description="Basic and acidic residues" evidence="1">
    <location>
        <begin position="307"/>
        <end position="326"/>
    </location>
</feature>
<evidence type="ECO:0000313" key="2">
    <source>
        <dbReference type="EMBL" id="EPE27642.1"/>
    </source>
</evidence>
<evidence type="ECO:0000256" key="1">
    <source>
        <dbReference type="SAM" id="MobiDB-lite"/>
    </source>
</evidence>
<dbReference type="Proteomes" id="UP000016922">
    <property type="component" value="Unassembled WGS sequence"/>
</dbReference>
<proteinExistence type="predicted"/>
<feature type="region of interest" description="Disordered" evidence="1">
    <location>
        <begin position="101"/>
        <end position="135"/>
    </location>
</feature>
<organism evidence="2 3">
    <name type="scientific">Glarea lozoyensis (strain ATCC 20868 / MF5171)</name>
    <dbReference type="NCBI Taxonomy" id="1116229"/>
    <lineage>
        <taxon>Eukaryota</taxon>
        <taxon>Fungi</taxon>
        <taxon>Dikarya</taxon>
        <taxon>Ascomycota</taxon>
        <taxon>Pezizomycotina</taxon>
        <taxon>Leotiomycetes</taxon>
        <taxon>Helotiales</taxon>
        <taxon>Helotiaceae</taxon>
        <taxon>Glarea</taxon>
    </lineage>
</organism>